<comment type="caution">
    <text evidence="1">The sequence shown here is derived from an EMBL/GenBank/DDBJ whole genome shotgun (WGS) entry which is preliminary data.</text>
</comment>
<sequence>MAVRNFRKVKTAKMAAAKARKRGLKATVFKKKKGVVGVSVTRKK</sequence>
<accession>A0A0F8Y1R1</accession>
<protein>
    <submittedName>
        <fullName evidence="1">Uncharacterized protein</fullName>
    </submittedName>
</protein>
<gene>
    <name evidence="1" type="ORF">LCGC14_2875060</name>
</gene>
<proteinExistence type="predicted"/>
<reference evidence="1" key="1">
    <citation type="journal article" date="2015" name="Nature">
        <title>Complex archaea that bridge the gap between prokaryotes and eukaryotes.</title>
        <authorList>
            <person name="Spang A."/>
            <person name="Saw J.H."/>
            <person name="Jorgensen S.L."/>
            <person name="Zaremba-Niedzwiedzka K."/>
            <person name="Martijn J."/>
            <person name="Lind A.E."/>
            <person name="van Eijk R."/>
            <person name="Schleper C."/>
            <person name="Guy L."/>
            <person name="Ettema T.J."/>
        </authorList>
    </citation>
    <scope>NUCLEOTIDE SEQUENCE</scope>
</reference>
<organism evidence="1">
    <name type="scientific">marine sediment metagenome</name>
    <dbReference type="NCBI Taxonomy" id="412755"/>
    <lineage>
        <taxon>unclassified sequences</taxon>
        <taxon>metagenomes</taxon>
        <taxon>ecological metagenomes</taxon>
    </lineage>
</organism>
<evidence type="ECO:0000313" key="1">
    <source>
        <dbReference type="EMBL" id="KKK75302.1"/>
    </source>
</evidence>
<dbReference type="EMBL" id="LAZR01055931">
    <property type="protein sequence ID" value="KKK75302.1"/>
    <property type="molecule type" value="Genomic_DNA"/>
</dbReference>
<name>A0A0F8Y1R1_9ZZZZ</name>
<dbReference type="AlphaFoldDB" id="A0A0F8Y1R1"/>